<comment type="caution">
    <text evidence="4">The sequence shown here is derived from an EMBL/GenBank/DDBJ whole genome shotgun (WGS) entry which is preliminary data.</text>
</comment>
<proteinExistence type="predicted"/>
<evidence type="ECO:0000313" key="5">
    <source>
        <dbReference type="Proteomes" id="UP001157160"/>
    </source>
</evidence>
<keyword evidence="5" id="KW-1185">Reference proteome</keyword>
<dbReference type="InterPro" id="IPR036625">
    <property type="entry name" value="E3-bd_dom_sf"/>
</dbReference>
<dbReference type="InterPro" id="IPR042261">
    <property type="entry name" value="Lsr2-like_dimerization"/>
</dbReference>
<dbReference type="GO" id="GO:0016746">
    <property type="term" value="F:acyltransferase activity"/>
    <property type="evidence" value="ECO:0007669"/>
    <property type="project" value="InterPro"/>
</dbReference>
<dbReference type="InterPro" id="IPR024412">
    <property type="entry name" value="Lsr2_dim_dom"/>
</dbReference>
<evidence type="ECO:0000259" key="3">
    <source>
        <dbReference type="Pfam" id="PF23359"/>
    </source>
</evidence>
<accession>A0AA37UKD5</accession>
<protein>
    <submittedName>
        <fullName evidence="4">Lsr2 family protein</fullName>
    </submittedName>
</protein>
<evidence type="ECO:0000313" key="4">
    <source>
        <dbReference type="EMBL" id="GMA28901.1"/>
    </source>
</evidence>
<feature type="domain" description="Lsr2 dimerization" evidence="2">
    <location>
        <begin position="1"/>
        <end position="61"/>
    </location>
</feature>
<dbReference type="Pfam" id="PF23359">
    <property type="entry name" value="Lsr2_DNA-bd"/>
    <property type="match status" value="1"/>
</dbReference>
<dbReference type="EMBL" id="BSUL01000001">
    <property type="protein sequence ID" value="GMA28901.1"/>
    <property type="molecule type" value="Genomic_DNA"/>
</dbReference>
<dbReference type="InterPro" id="IPR055370">
    <property type="entry name" value="Lsr2_DNA-bd"/>
</dbReference>
<reference evidence="4 5" key="1">
    <citation type="journal article" date="2014" name="Int. J. Syst. Evol. Microbiol.">
        <title>Complete genome sequence of Corynebacterium casei LMG S-19264T (=DSM 44701T), isolated from a smear-ripened cheese.</title>
        <authorList>
            <consortium name="US DOE Joint Genome Institute (JGI-PGF)"/>
            <person name="Walter F."/>
            <person name="Albersmeier A."/>
            <person name="Kalinowski J."/>
            <person name="Ruckert C."/>
        </authorList>
    </citation>
    <scope>NUCLEOTIDE SEQUENCE [LARGE SCALE GENOMIC DNA]</scope>
    <source>
        <strain evidence="4 5">NBRC 112289</strain>
    </source>
</reference>
<keyword evidence="1" id="KW-0238">DNA-binding</keyword>
<dbReference type="AlphaFoldDB" id="A0AA37UKD5"/>
<dbReference type="Proteomes" id="UP001157160">
    <property type="component" value="Unassembled WGS sequence"/>
</dbReference>
<gene>
    <name evidence="4" type="ORF">GCM10025874_21540</name>
</gene>
<dbReference type="Gene3D" id="3.30.60.230">
    <property type="entry name" value="Lsr2, dimerization domain"/>
    <property type="match status" value="1"/>
</dbReference>
<evidence type="ECO:0000259" key="2">
    <source>
        <dbReference type="Pfam" id="PF11774"/>
    </source>
</evidence>
<dbReference type="GO" id="GO:0003677">
    <property type="term" value="F:DNA binding"/>
    <property type="evidence" value="ECO:0007669"/>
    <property type="project" value="UniProtKB-KW"/>
</dbReference>
<name>A0AA37UKD5_9MICO</name>
<evidence type="ECO:0000256" key="1">
    <source>
        <dbReference type="ARBA" id="ARBA00023125"/>
    </source>
</evidence>
<dbReference type="RefSeq" id="WP_284232512.1">
    <property type="nucleotide sequence ID" value="NZ_BSUL01000001.1"/>
</dbReference>
<dbReference type="Pfam" id="PF11774">
    <property type="entry name" value="Lsr2"/>
    <property type="match status" value="1"/>
</dbReference>
<organism evidence="4 5">
    <name type="scientific">Arenivirga flava</name>
    <dbReference type="NCBI Taxonomy" id="1930060"/>
    <lineage>
        <taxon>Bacteria</taxon>
        <taxon>Bacillati</taxon>
        <taxon>Actinomycetota</taxon>
        <taxon>Actinomycetes</taxon>
        <taxon>Micrococcales</taxon>
        <taxon>Microbacteriaceae</taxon>
        <taxon>Arenivirga</taxon>
    </lineage>
</organism>
<sequence length="108" mass="11229">MAKRTSTIVIDDLTGAELGDEAVTVTFALEGAAYEIDLAPSAAAELREALAPFTAAARKVGGSRRGSAATSAPAGEQSAARAWLIEQGVDVPARGRLSAELLERYRAR</sequence>
<feature type="domain" description="Lsr2 DNA-binding" evidence="3">
    <location>
        <begin position="77"/>
        <end position="107"/>
    </location>
</feature>
<dbReference type="Gene3D" id="4.10.320.10">
    <property type="entry name" value="E3-binding domain"/>
    <property type="match status" value="1"/>
</dbReference>